<feature type="region of interest" description="Disordered" evidence="1">
    <location>
        <begin position="1"/>
        <end position="76"/>
    </location>
</feature>
<name>A0A380QBR1_YERPU</name>
<evidence type="ECO:0000256" key="1">
    <source>
        <dbReference type="SAM" id="MobiDB-lite"/>
    </source>
</evidence>
<proteinExistence type="predicted"/>
<dbReference type="Proteomes" id="UP000255087">
    <property type="component" value="Unassembled WGS sequence"/>
</dbReference>
<protein>
    <submittedName>
        <fullName evidence="2">Uncharacterized protein</fullName>
    </submittedName>
</protein>
<gene>
    <name evidence="2" type="ORF">NCTC8580_02868</name>
</gene>
<feature type="compositionally biased region" description="Pro residues" evidence="1">
    <location>
        <begin position="1"/>
        <end position="13"/>
    </location>
</feature>
<evidence type="ECO:0000313" key="3">
    <source>
        <dbReference type="Proteomes" id="UP000255087"/>
    </source>
</evidence>
<dbReference type="AlphaFoldDB" id="A0A380QBR1"/>
<reference evidence="2 3" key="1">
    <citation type="submission" date="2018-06" db="EMBL/GenBank/DDBJ databases">
        <authorList>
            <consortium name="Pathogen Informatics"/>
            <person name="Doyle S."/>
        </authorList>
    </citation>
    <scope>NUCLEOTIDE SEQUENCE [LARGE SCALE GENOMIC DNA]</scope>
    <source>
        <strain evidence="2 3">NCTC8580</strain>
    </source>
</reference>
<sequence length="76" mass="8099">MLAVPIPVPPPVAVPNTSINGAGRNEAWDVDNGSDPNKFREENARQPNVEQDLTDEDKADVGGAGSGNSWRSWAGR</sequence>
<dbReference type="RefSeq" id="WP_042820099.1">
    <property type="nucleotide sequence ID" value="NZ_NCLF01000069.1"/>
</dbReference>
<evidence type="ECO:0000313" key="2">
    <source>
        <dbReference type="EMBL" id="SUP84020.1"/>
    </source>
</evidence>
<dbReference type="EMBL" id="UHJC01000001">
    <property type="protein sequence ID" value="SUP84020.1"/>
    <property type="molecule type" value="Genomic_DNA"/>
</dbReference>
<organism evidence="2 3">
    <name type="scientific">Yersinia pseudotuberculosis</name>
    <dbReference type="NCBI Taxonomy" id="633"/>
    <lineage>
        <taxon>Bacteria</taxon>
        <taxon>Pseudomonadati</taxon>
        <taxon>Pseudomonadota</taxon>
        <taxon>Gammaproteobacteria</taxon>
        <taxon>Enterobacterales</taxon>
        <taxon>Yersiniaceae</taxon>
        <taxon>Yersinia</taxon>
    </lineage>
</organism>
<feature type="compositionally biased region" description="Polar residues" evidence="1">
    <location>
        <begin position="67"/>
        <end position="76"/>
    </location>
</feature>
<accession>A0A380QBR1</accession>